<accession>A0AAQ1G9E1</accession>
<organism evidence="2 3">
    <name type="scientific">Halopseudomonas aestusnigri</name>
    <dbReference type="NCBI Taxonomy" id="857252"/>
    <lineage>
        <taxon>Bacteria</taxon>
        <taxon>Pseudomonadati</taxon>
        <taxon>Pseudomonadota</taxon>
        <taxon>Gammaproteobacteria</taxon>
        <taxon>Pseudomonadales</taxon>
        <taxon>Pseudomonadaceae</taxon>
        <taxon>Halopseudomonas</taxon>
    </lineage>
</organism>
<proteinExistence type="predicted"/>
<comment type="caution">
    <text evidence="2">The sequence shown here is derived from an EMBL/GenBank/DDBJ whole genome shotgun (WGS) entry which is preliminary data.</text>
</comment>
<protein>
    <submittedName>
        <fullName evidence="2">Uncharacterized protein</fullName>
    </submittedName>
</protein>
<evidence type="ECO:0000256" key="1">
    <source>
        <dbReference type="SAM" id="Phobius"/>
    </source>
</evidence>
<reference evidence="2 3" key="1">
    <citation type="submission" date="2016-10" db="EMBL/GenBank/DDBJ databases">
        <authorList>
            <person name="Varghese N."/>
            <person name="Submissions S."/>
        </authorList>
    </citation>
    <scope>NUCLEOTIDE SEQUENCE [LARGE SCALE GENOMIC DNA]</scope>
    <source>
        <strain evidence="2 3">CECT 8317</strain>
    </source>
</reference>
<dbReference type="EMBL" id="FNVE01000014">
    <property type="protein sequence ID" value="SEG66862.1"/>
    <property type="molecule type" value="Genomic_DNA"/>
</dbReference>
<dbReference type="Proteomes" id="UP000243518">
    <property type="component" value="Unassembled WGS sequence"/>
</dbReference>
<gene>
    <name evidence="2" type="ORF">SAMN05216586_11447</name>
</gene>
<keyword evidence="1" id="KW-0812">Transmembrane</keyword>
<dbReference type="AlphaFoldDB" id="A0AAQ1G9E1"/>
<feature type="transmembrane region" description="Helical" evidence="1">
    <location>
        <begin position="6"/>
        <end position="26"/>
    </location>
</feature>
<evidence type="ECO:0000313" key="2">
    <source>
        <dbReference type="EMBL" id="SEG66862.1"/>
    </source>
</evidence>
<keyword evidence="1" id="KW-1133">Transmembrane helix</keyword>
<evidence type="ECO:0000313" key="3">
    <source>
        <dbReference type="Proteomes" id="UP000243518"/>
    </source>
</evidence>
<name>A0AAQ1G9E1_9GAMM</name>
<dbReference type="RefSeq" id="WP_160003199.1">
    <property type="nucleotide sequence ID" value="NZ_AP027273.1"/>
</dbReference>
<sequence>MLLIELGTLLIVVGTYVAIHLCLANYRDNELEQAAQLPFAEEPDRLDA</sequence>
<keyword evidence="3" id="KW-1185">Reference proteome</keyword>
<keyword evidence="1" id="KW-0472">Membrane</keyword>